<keyword evidence="3" id="KW-1185">Reference proteome</keyword>
<evidence type="ECO:0000313" key="3">
    <source>
        <dbReference type="Proteomes" id="UP001058267"/>
    </source>
</evidence>
<sequence>MPVIHPIDQYIIDAIRKERKRQNISQSMLAFGIGVSKSFIGQAESPKCDIKYSPHHINEIAKFLGRSPRDFMPEKPL</sequence>
<dbReference type="InterPro" id="IPR010982">
    <property type="entry name" value="Lambda_DNA-bd_dom_sf"/>
</dbReference>
<dbReference type="Proteomes" id="UP001058267">
    <property type="component" value="Chromosome"/>
</dbReference>
<dbReference type="SUPFAM" id="SSF47413">
    <property type="entry name" value="lambda repressor-like DNA-binding domains"/>
    <property type="match status" value="1"/>
</dbReference>
<dbReference type="Pfam" id="PF01381">
    <property type="entry name" value="HTH_3"/>
    <property type="match status" value="1"/>
</dbReference>
<evidence type="ECO:0000313" key="2">
    <source>
        <dbReference type="EMBL" id="UWN64305.1"/>
    </source>
</evidence>
<dbReference type="Gene3D" id="1.10.260.40">
    <property type="entry name" value="lambda repressor-like DNA-binding domains"/>
    <property type="match status" value="1"/>
</dbReference>
<evidence type="ECO:0000259" key="1">
    <source>
        <dbReference type="PROSITE" id="PS50943"/>
    </source>
</evidence>
<organism evidence="2 3">
    <name type="scientific">Alistipes senegalensis JC50</name>
    <dbReference type="NCBI Taxonomy" id="1033732"/>
    <lineage>
        <taxon>Bacteria</taxon>
        <taxon>Pseudomonadati</taxon>
        <taxon>Bacteroidota</taxon>
        <taxon>Bacteroidia</taxon>
        <taxon>Bacteroidales</taxon>
        <taxon>Rikenellaceae</taxon>
        <taxon>Alistipes</taxon>
    </lineage>
</organism>
<name>A0ABY5V3X0_9BACT</name>
<protein>
    <submittedName>
        <fullName evidence="2">Helix-turn-helix transcriptional regulator</fullName>
    </submittedName>
</protein>
<feature type="domain" description="HTH cro/C1-type" evidence="1">
    <location>
        <begin position="15"/>
        <end position="71"/>
    </location>
</feature>
<dbReference type="RefSeq" id="WP_019151085.1">
    <property type="nucleotide sequence ID" value="NZ_CP102252.1"/>
</dbReference>
<accession>A0ABY5V3X0</accession>
<gene>
    <name evidence="2" type="ORF">NQ519_11125</name>
</gene>
<proteinExistence type="predicted"/>
<dbReference type="EMBL" id="CP102252">
    <property type="protein sequence ID" value="UWN64305.1"/>
    <property type="molecule type" value="Genomic_DNA"/>
</dbReference>
<dbReference type="SMART" id="SM00530">
    <property type="entry name" value="HTH_XRE"/>
    <property type="match status" value="1"/>
</dbReference>
<reference evidence="2" key="1">
    <citation type="journal article" date="2022" name="Cell">
        <title>Design, construction, and in vivo augmentation of a complex gut microbiome.</title>
        <authorList>
            <person name="Cheng A.G."/>
            <person name="Ho P.Y."/>
            <person name="Aranda-Diaz A."/>
            <person name="Jain S."/>
            <person name="Yu F.B."/>
            <person name="Meng X."/>
            <person name="Wang M."/>
            <person name="Iakiviak M."/>
            <person name="Nagashima K."/>
            <person name="Zhao A."/>
            <person name="Murugkar P."/>
            <person name="Patil A."/>
            <person name="Atabakhsh K."/>
            <person name="Weakley A."/>
            <person name="Yan J."/>
            <person name="Brumbaugh A.R."/>
            <person name="Higginbottom S."/>
            <person name="Dimas A."/>
            <person name="Shiver A.L."/>
            <person name="Deutschbauer A."/>
            <person name="Neff N."/>
            <person name="Sonnenburg J.L."/>
            <person name="Huang K.C."/>
            <person name="Fischbach M.A."/>
        </authorList>
    </citation>
    <scope>NUCLEOTIDE SEQUENCE</scope>
    <source>
        <strain evidence="2">JC50</strain>
    </source>
</reference>
<dbReference type="CDD" id="cd00093">
    <property type="entry name" value="HTH_XRE"/>
    <property type="match status" value="1"/>
</dbReference>
<dbReference type="InterPro" id="IPR001387">
    <property type="entry name" value="Cro/C1-type_HTH"/>
</dbReference>
<dbReference type="PROSITE" id="PS50943">
    <property type="entry name" value="HTH_CROC1"/>
    <property type="match status" value="1"/>
</dbReference>